<name>A0AAX6MRB2_9PEZI</name>
<keyword evidence="1" id="KW-0694">RNA-binding</keyword>
<dbReference type="GO" id="GO:0006364">
    <property type="term" value="P:rRNA processing"/>
    <property type="evidence" value="ECO:0007669"/>
    <property type="project" value="TreeGrafter"/>
</dbReference>
<evidence type="ECO:0000313" key="5">
    <source>
        <dbReference type="Proteomes" id="UP001369815"/>
    </source>
</evidence>
<dbReference type="InterPro" id="IPR036389">
    <property type="entry name" value="RNase_III_sf"/>
</dbReference>
<dbReference type="Gene3D" id="1.10.1520.10">
    <property type="entry name" value="Ribonuclease III domain"/>
    <property type="match status" value="1"/>
</dbReference>
<feature type="compositionally biased region" description="Basic and acidic residues" evidence="2">
    <location>
        <begin position="87"/>
        <end position="98"/>
    </location>
</feature>
<dbReference type="Proteomes" id="UP001369815">
    <property type="component" value="Unassembled WGS sequence"/>
</dbReference>
<feature type="domain" description="RNase III" evidence="3">
    <location>
        <begin position="130"/>
        <end position="253"/>
    </location>
</feature>
<evidence type="ECO:0000259" key="3">
    <source>
        <dbReference type="PROSITE" id="PS50142"/>
    </source>
</evidence>
<comment type="caution">
    <text evidence="4">The sequence shown here is derived from an EMBL/GenBank/DDBJ whole genome shotgun (WGS) entry which is preliminary data.</text>
</comment>
<evidence type="ECO:0000256" key="2">
    <source>
        <dbReference type="SAM" id="MobiDB-lite"/>
    </source>
</evidence>
<dbReference type="EMBL" id="JBANMG010000003">
    <property type="protein sequence ID" value="KAK6954973.1"/>
    <property type="molecule type" value="Genomic_DNA"/>
</dbReference>
<feature type="region of interest" description="Disordered" evidence="2">
    <location>
        <begin position="70"/>
        <end position="100"/>
    </location>
</feature>
<dbReference type="GO" id="GO:0006369">
    <property type="term" value="P:termination of RNA polymerase II transcription"/>
    <property type="evidence" value="ECO:0007669"/>
    <property type="project" value="TreeGrafter"/>
</dbReference>
<dbReference type="AlphaFoldDB" id="A0AAX6MRB2"/>
<dbReference type="PROSITE" id="PS50142">
    <property type="entry name" value="RNASE_3_2"/>
    <property type="match status" value="1"/>
</dbReference>
<dbReference type="PANTHER" id="PTHR11207:SF0">
    <property type="entry name" value="RIBONUCLEASE 3"/>
    <property type="match status" value="1"/>
</dbReference>
<dbReference type="InterPro" id="IPR000999">
    <property type="entry name" value="RNase_III_dom"/>
</dbReference>
<reference evidence="4 5" key="1">
    <citation type="journal article" date="2024" name="Front Chem Biol">
        <title>Unveiling the potential of Daldinia eschscholtzii MFLUCC 19-0629 through bioactivity and bioinformatics studies for enhanced sustainable agriculture production.</title>
        <authorList>
            <person name="Brooks S."/>
            <person name="Weaver J.A."/>
            <person name="Klomchit A."/>
            <person name="Alharthi S.A."/>
            <person name="Onlamun T."/>
            <person name="Nurani R."/>
            <person name="Vong T.K."/>
            <person name="Alberti F."/>
            <person name="Greco C."/>
        </authorList>
    </citation>
    <scope>NUCLEOTIDE SEQUENCE [LARGE SCALE GENOMIC DNA]</scope>
    <source>
        <strain evidence="4">MFLUCC 19-0629</strain>
    </source>
</reference>
<sequence length="415" mass="45885">MSKRLFANVESNSSSQNATSVSQILKHAEDLLKTAKVLNEELQQFRDAPSINDAMISVLKRHNKEILPTARQLAQDEDGPRPSKARKLGDGEDSRASLKVEAVPIPNPVSLTRWTPDNIPSSGLPPLPPIRNPAFEQAALTHSGLAADPNMSYERLEWIGDAYIYLMSTAFIFQTFPKLSVGRCAQLRERLVRNENLLNYTLKYGIDTRAVFPPEFGAPTKSESRQWASEAARKKALGDLFESYVAAAILADPGNLERISSWMKSLWGAELADEIRAEFRSKPGSKEGDYNGKGDTDSEKKGVKQDLPPKVLLNTAIVVNGVKLSYNDVGEPKRDKHLGLPLHTVGVFLNGWGETNLQLGVGSALSKKEAGNNAARAALENKKLIESFRRKKQEYLTARATSSAEPDRQEYDNWS</sequence>
<dbReference type="GO" id="GO:0004525">
    <property type="term" value="F:ribonuclease III activity"/>
    <property type="evidence" value="ECO:0007669"/>
    <property type="project" value="InterPro"/>
</dbReference>
<proteinExistence type="predicted"/>
<keyword evidence="5" id="KW-1185">Reference proteome</keyword>
<accession>A0AAX6MRB2</accession>
<dbReference type="SMART" id="SM00535">
    <property type="entry name" value="RIBOc"/>
    <property type="match status" value="1"/>
</dbReference>
<feature type="compositionally biased region" description="Basic and acidic residues" evidence="2">
    <location>
        <begin position="405"/>
        <end position="415"/>
    </location>
</feature>
<evidence type="ECO:0000256" key="1">
    <source>
        <dbReference type="ARBA" id="ARBA00022884"/>
    </source>
</evidence>
<organism evidence="4 5">
    <name type="scientific">Daldinia eschscholtzii</name>
    <dbReference type="NCBI Taxonomy" id="292717"/>
    <lineage>
        <taxon>Eukaryota</taxon>
        <taxon>Fungi</taxon>
        <taxon>Dikarya</taxon>
        <taxon>Ascomycota</taxon>
        <taxon>Pezizomycotina</taxon>
        <taxon>Sordariomycetes</taxon>
        <taxon>Xylariomycetidae</taxon>
        <taxon>Xylariales</taxon>
        <taxon>Hypoxylaceae</taxon>
        <taxon>Daldinia</taxon>
    </lineage>
</organism>
<protein>
    <recommendedName>
        <fullName evidence="3">RNase III domain-containing protein</fullName>
    </recommendedName>
</protein>
<feature type="region of interest" description="Disordered" evidence="2">
    <location>
        <begin position="282"/>
        <end position="303"/>
    </location>
</feature>
<feature type="region of interest" description="Disordered" evidence="2">
    <location>
        <begin position="396"/>
        <end position="415"/>
    </location>
</feature>
<dbReference type="GO" id="GO:0003723">
    <property type="term" value="F:RNA binding"/>
    <property type="evidence" value="ECO:0007669"/>
    <property type="project" value="UniProtKB-KW"/>
</dbReference>
<evidence type="ECO:0000313" key="4">
    <source>
        <dbReference type="EMBL" id="KAK6954973.1"/>
    </source>
</evidence>
<dbReference type="SUPFAM" id="SSF54768">
    <property type="entry name" value="dsRNA-binding domain-like"/>
    <property type="match status" value="1"/>
</dbReference>
<gene>
    <name evidence="4" type="ORF">Daesc_002603</name>
</gene>
<dbReference type="CDD" id="cd00593">
    <property type="entry name" value="RIBOc"/>
    <property type="match status" value="1"/>
</dbReference>
<dbReference type="Pfam" id="PF00636">
    <property type="entry name" value="Ribonuclease_3"/>
    <property type="match status" value="1"/>
</dbReference>
<dbReference type="GO" id="GO:0005654">
    <property type="term" value="C:nucleoplasm"/>
    <property type="evidence" value="ECO:0007669"/>
    <property type="project" value="TreeGrafter"/>
</dbReference>
<dbReference type="PANTHER" id="PTHR11207">
    <property type="entry name" value="RIBONUCLEASE III"/>
    <property type="match status" value="1"/>
</dbReference>
<dbReference type="SUPFAM" id="SSF69065">
    <property type="entry name" value="RNase III domain-like"/>
    <property type="match status" value="1"/>
</dbReference>
<dbReference type="Gene3D" id="3.30.160.20">
    <property type="match status" value="1"/>
</dbReference>
<dbReference type="GO" id="GO:0034475">
    <property type="term" value="P:U4 snRNA 3'-end processing"/>
    <property type="evidence" value="ECO:0007669"/>
    <property type="project" value="TreeGrafter"/>
</dbReference>